<feature type="transmembrane region" description="Helical" evidence="8">
    <location>
        <begin position="145"/>
        <end position="163"/>
    </location>
</feature>
<evidence type="ECO:0000313" key="10">
    <source>
        <dbReference type="Proteomes" id="UP001652626"/>
    </source>
</evidence>
<proteinExistence type="predicted"/>
<dbReference type="FunFam" id="1.20.1250.20:FF:000218">
    <property type="entry name" value="facilitated trehalose transporter Tret1"/>
    <property type="match status" value="1"/>
</dbReference>
<evidence type="ECO:0000256" key="7">
    <source>
        <dbReference type="ARBA" id="ARBA00023136"/>
    </source>
</evidence>
<keyword evidence="5 8" id="KW-0812">Transmembrane</keyword>
<dbReference type="GO" id="GO:0005886">
    <property type="term" value="C:plasma membrane"/>
    <property type="evidence" value="ECO:0007669"/>
    <property type="project" value="UniProtKB-SubCell"/>
</dbReference>
<dbReference type="InterPro" id="IPR050549">
    <property type="entry name" value="MFS_Trehalose_Transporter"/>
</dbReference>
<keyword evidence="3" id="KW-1003">Cell membrane</keyword>
<dbReference type="RefSeq" id="XP_026494441.1">
    <property type="nucleotide sequence ID" value="XM_026638656.2"/>
</dbReference>
<keyword evidence="2" id="KW-0813">Transport</keyword>
<evidence type="ECO:0000256" key="1">
    <source>
        <dbReference type="ARBA" id="ARBA00004651"/>
    </source>
</evidence>
<dbReference type="OMA" id="QNVAIIY"/>
<dbReference type="GeneID" id="113399507"/>
<feature type="domain" description="Major facilitator superfamily (MFS) profile" evidence="9">
    <location>
        <begin position="21"/>
        <end position="469"/>
    </location>
</feature>
<sequence>MEEFKLKKSAFLVQIASTMIIANLVSLTGFIYAWPSYTFAVFKSNETILDAPMTTAQLSLLGSITNIGALVATPFCGYTVDKFGRKYSAMLFGLPYVMTWALISVSKSVYVIIFAVGLAGVGAAGQAVSSVFISEISHDSIRGGLTSTTVSGFFVGLLFSYALGGYLSYYNVLYVHLTLSVFYIVMLALLKESPVFLLKCGKEKEAAESIAFYHRFELNSKEIEIEIKKIKLQLDPKINLILEAGNDDAKVTAELLDDPLSFTTKDEKRESAWQFLRRSETSKNALLAVLIVMAITISMGSIVLQVYAEPLFMEALPTMDPNTCSILLAVAYLVASLVCGCMLDKYGRKSLMTVTSMLSGILTSLLGSQLHVHWAPHWFTAFCIYGYSLVYNLGAAVVPFVLTAEVFLPEVRGLCNSFSMACMWIMNFGTIIVFYPLVQIFGLGPIFYGFSVVCFLGAAYSHFCLPETKGLSADAIQPLFLKKSRRRCQPRV</sequence>
<feature type="transmembrane region" description="Helical" evidence="8">
    <location>
        <begin position="169"/>
        <end position="190"/>
    </location>
</feature>
<dbReference type="Pfam" id="PF00083">
    <property type="entry name" value="Sugar_tr"/>
    <property type="match status" value="1"/>
</dbReference>
<feature type="transmembrane region" description="Helical" evidence="8">
    <location>
        <begin position="109"/>
        <end position="133"/>
    </location>
</feature>
<feature type="transmembrane region" description="Helical" evidence="8">
    <location>
        <begin position="12"/>
        <end position="34"/>
    </location>
</feature>
<evidence type="ECO:0000256" key="8">
    <source>
        <dbReference type="SAM" id="Phobius"/>
    </source>
</evidence>
<evidence type="ECO:0000256" key="6">
    <source>
        <dbReference type="ARBA" id="ARBA00022989"/>
    </source>
</evidence>
<dbReference type="PANTHER" id="PTHR48021:SF33">
    <property type="entry name" value="AT22075P-RELATED"/>
    <property type="match status" value="1"/>
</dbReference>
<feature type="transmembrane region" description="Helical" evidence="8">
    <location>
        <begin position="326"/>
        <end position="343"/>
    </location>
</feature>
<keyword evidence="6 8" id="KW-1133">Transmembrane helix</keyword>
<evidence type="ECO:0000259" key="9">
    <source>
        <dbReference type="PROSITE" id="PS50850"/>
    </source>
</evidence>
<dbReference type="InterPro" id="IPR020846">
    <property type="entry name" value="MFS_dom"/>
</dbReference>
<protein>
    <submittedName>
        <fullName evidence="11">Facilitated trehalose transporter Tret1-like</fullName>
    </submittedName>
</protein>
<dbReference type="OrthoDB" id="8120565at2759"/>
<feature type="transmembrane region" description="Helical" evidence="8">
    <location>
        <begin position="378"/>
        <end position="402"/>
    </location>
</feature>
<keyword evidence="7 8" id="KW-0472">Membrane</keyword>
<feature type="transmembrane region" description="Helical" evidence="8">
    <location>
        <begin position="414"/>
        <end position="434"/>
    </location>
</feature>
<dbReference type="InterPro" id="IPR036259">
    <property type="entry name" value="MFS_trans_sf"/>
</dbReference>
<dbReference type="GO" id="GO:0022857">
    <property type="term" value="F:transmembrane transporter activity"/>
    <property type="evidence" value="ECO:0007669"/>
    <property type="project" value="InterPro"/>
</dbReference>
<evidence type="ECO:0000256" key="4">
    <source>
        <dbReference type="ARBA" id="ARBA00022597"/>
    </source>
</evidence>
<dbReference type="SUPFAM" id="SSF103473">
    <property type="entry name" value="MFS general substrate transporter"/>
    <property type="match status" value="1"/>
</dbReference>
<keyword evidence="4" id="KW-0762">Sugar transport</keyword>
<feature type="transmembrane region" description="Helical" evidence="8">
    <location>
        <begin position="440"/>
        <end position="460"/>
    </location>
</feature>
<dbReference type="Gene3D" id="1.20.1250.20">
    <property type="entry name" value="MFS general substrate transporter like domains"/>
    <property type="match status" value="1"/>
</dbReference>
<organism evidence="10 11">
    <name type="scientific">Vanessa tameamea</name>
    <name type="common">Kamehameha butterfly</name>
    <dbReference type="NCBI Taxonomy" id="334116"/>
    <lineage>
        <taxon>Eukaryota</taxon>
        <taxon>Metazoa</taxon>
        <taxon>Ecdysozoa</taxon>
        <taxon>Arthropoda</taxon>
        <taxon>Hexapoda</taxon>
        <taxon>Insecta</taxon>
        <taxon>Pterygota</taxon>
        <taxon>Neoptera</taxon>
        <taxon>Endopterygota</taxon>
        <taxon>Lepidoptera</taxon>
        <taxon>Glossata</taxon>
        <taxon>Ditrysia</taxon>
        <taxon>Papilionoidea</taxon>
        <taxon>Nymphalidae</taxon>
        <taxon>Nymphalinae</taxon>
        <taxon>Vanessa</taxon>
    </lineage>
</organism>
<keyword evidence="10" id="KW-1185">Reference proteome</keyword>
<dbReference type="InterPro" id="IPR005828">
    <property type="entry name" value="MFS_sugar_transport-like"/>
</dbReference>
<comment type="subcellular location">
    <subcellularLocation>
        <location evidence="1">Cell membrane</location>
        <topology evidence="1">Multi-pass membrane protein</topology>
    </subcellularLocation>
</comment>
<name>A0A8B8IE12_VANTA</name>
<evidence type="ECO:0000256" key="2">
    <source>
        <dbReference type="ARBA" id="ARBA00022448"/>
    </source>
</evidence>
<dbReference type="PANTHER" id="PTHR48021">
    <property type="match status" value="1"/>
</dbReference>
<reference evidence="11" key="1">
    <citation type="submission" date="2025-08" db="UniProtKB">
        <authorList>
            <consortium name="RefSeq"/>
        </authorList>
    </citation>
    <scope>IDENTIFICATION</scope>
    <source>
        <tissue evidence="11">Whole body</tissue>
    </source>
</reference>
<dbReference type="AlphaFoldDB" id="A0A8B8IE12"/>
<gene>
    <name evidence="11" type="primary">LOC113399507</name>
</gene>
<feature type="transmembrane region" description="Helical" evidence="8">
    <location>
        <begin position="87"/>
        <end position="103"/>
    </location>
</feature>
<feature type="transmembrane region" description="Helical" evidence="8">
    <location>
        <begin position="285"/>
        <end position="306"/>
    </location>
</feature>
<dbReference type="PROSITE" id="PS50850">
    <property type="entry name" value="MFS"/>
    <property type="match status" value="1"/>
</dbReference>
<feature type="transmembrane region" description="Helical" evidence="8">
    <location>
        <begin position="54"/>
        <end position="75"/>
    </location>
</feature>
<evidence type="ECO:0000256" key="5">
    <source>
        <dbReference type="ARBA" id="ARBA00022692"/>
    </source>
</evidence>
<evidence type="ECO:0000313" key="11">
    <source>
        <dbReference type="RefSeq" id="XP_026494441.1"/>
    </source>
</evidence>
<accession>A0A8B8IE12</accession>
<dbReference type="Proteomes" id="UP001652626">
    <property type="component" value="Chromosome 25"/>
</dbReference>
<feature type="transmembrane region" description="Helical" evidence="8">
    <location>
        <begin position="350"/>
        <end position="372"/>
    </location>
</feature>
<evidence type="ECO:0000256" key="3">
    <source>
        <dbReference type="ARBA" id="ARBA00022475"/>
    </source>
</evidence>